<gene>
    <name evidence="1" type="ORF">L227DRAFT_613752</name>
</gene>
<dbReference type="STRING" id="1328759.A0A5C2S1Q9"/>
<dbReference type="PANTHER" id="PTHR38248:SF2">
    <property type="entry name" value="FUNK1 11"/>
    <property type="match status" value="1"/>
</dbReference>
<dbReference type="EMBL" id="ML122281">
    <property type="protein sequence ID" value="RPD57445.1"/>
    <property type="molecule type" value="Genomic_DNA"/>
</dbReference>
<dbReference type="PANTHER" id="PTHR38248">
    <property type="entry name" value="FUNK1 6"/>
    <property type="match status" value="1"/>
</dbReference>
<protein>
    <recommendedName>
        <fullName evidence="3">Fungal-type protein kinase domain-containing protein</fullName>
    </recommendedName>
</protein>
<organism evidence="1 2">
    <name type="scientific">Lentinus tigrinus ALCF2SS1-6</name>
    <dbReference type="NCBI Taxonomy" id="1328759"/>
    <lineage>
        <taxon>Eukaryota</taxon>
        <taxon>Fungi</taxon>
        <taxon>Dikarya</taxon>
        <taxon>Basidiomycota</taxon>
        <taxon>Agaricomycotina</taxon>
        <taxon>Agaricomycetes</taxon>
        <taxon>Polyporales</taxon>
        <taxon>Polyporaceae</taxon>
        <taxon>Lentinus</taxon>
    </lineage>
</organism>
<keyword evidence="2" id="KW-1185">Reference proteome</keyword>
<sequence>MEDELGDQSWQFDVDSIARMLSPKLLKLERPKYESYPPLDSFTCLSDENAVQTALRSVPTPTTINFASARNADLAEFFNSCVRNCDTAYEKVRGELSSSSPFKLKPREDRWWPTLDFFLYDRKTKDHYDGAAPLRPKLIAGERAPDGSGEPTCYWSMPPNPVPAAMEIRIPVEVDNNWHGILKRAWTYALAQVSAAPLRLFSLVIGVNHKTRRLRFLIYHRGGLTASHEIDLHQARGRRDVQRVMFSILLWQNSEDAGLPSFTNGFESLIPSKDTTSPVRVVTDKVLFHSLSVRGRGTLVVRAVPKSPARPSFIPVYQVVPTRRTLPNRCRPKSEPIKATYGKTTAVPVSTIQSKKYHDKLLRYVPPPDIIGSSGVILPSAYPHGIVSKSSWPNSEKRQIEAKLYDTCDGQFGVPKHLISFEACRLDNAAFSNSIFLPPKSDGTTFALYRWYPLTGQSKLKCSSPDYRTLFVTVTAEEGKSLEHCVGWLSIMNSGFLHRDVTIGNIVKPDNPVQRPAFSTRAFQLFEPYCRPIIDNSGMVTEGLANMHLERDGDGALASSDDDFWMKLQAAVAEDEYLENVVVAAKRLEKVLAKLGISTECKALLIDGDMAAELETYLSSSAHAGVISGTPEFMSFWLRRALEMQNKEYVQNPMDDLHSFVWTALWATIYNPRALEDAGDRASQDVRIWRALLSTGGGKRDSAFVAVTQDWEISDYSPLVKGMSPLLERWMSMLKRLRAAFNAAWKAREAKPNQKLYMFYQFALEGVADYAELLYEQRERLQALQ</sequence>
<evidence type="ECO:0000313" key="1">
    <source>
        <dbReference type="EMBL" id="RPD57445.1"/>
    </source>
</evidence>
<name>A0A5C2S1Q9_9APHY</name>
<dbReference type="Proteomes" id="UP000313359">
    <property type="component" value="Unassembled WGS sequence"/>
</dbReference>
<reference evidence="1" key="1">
    <citation type="journal article" date="2018" name="Genome Biol. Evol.">
        <title>Genomics and development of Lentinus tigrinus, a white-rot wood-decaying mushroom with dimorphic fruiting bodies.</title>
        <authorList>
            <person name="Wu B."/>
            <person name="Xu Z."/>
            <person name="Knudson A."/>
            <person name="Carlson A."/>
            <person name="Chen N."/>
            <person name="Kovaka S."/>
            <person name="LaButti K."/>
            <person name="Lipzen A."/>
            <person name="Pennachio C."/>
            <person name="Riley R."/>
            <person name="Schakwitz W."/>
            <person name="Umezawa K."/>
            <person name="Ohm R.A."/>
            <person name="Grigoriev I.V."/>
            <person name="Nagy L.G."/>
            <person name="Gibbons J."/>
            <person name="Hibbett D."/>
        </authorList>
    </citation>
    <scope>NUCLEOTIDE SEQUENCE [LARGE SCALE GENOMIC DNA]</scope>
    <source>
        <strain evidence="1">ALCF2SS1-6</strain>
    </source>
</reference>
<proteinExistence type="predicted"/>
<evidence type="ECO:0008006" key="3">
    <source>
        <dbReference type="Google" id="ProtNLM"/>
    </source>
</evidence>
<dbReference type="AlphaFoldDB" id="A0A5C2S1Q9"/>
<dbReference type="OrthoDB" id="2757404at2759"/>
<accession>A0A5C2S1Q9</accession>
<evidence type="ECO:0000313" key="2">
    <source>
        <dbReference type="Proteomes" id="UP000313359"/>
    </source>
</evidence>